<dbReference type="InterPro" id="IPR006982">
    <property type="entry name" value="Glu_synth_centr_N"/>
</dbReference>
<dbReference type="Pfam" id="PF01493">
    <property type="entry name" value="GXGXG"/>
    <property type="match status" value="1"/>
</dbReference>
<keyword evidence="14" id="KW-0411">Iron-sulfur</keyword>
<dbReference type="InterPro" id="IPR029055">
    <property type="entry name" value="Ntn_hydrolases_N"/>
</dbReference>
<dbReference type="EMBL" id="FNHP01000003">
    <property type="protein sequence ID" value="SDM24304.1"/>
    <property type="molecule type" value="Genomic_DNA"/>
</dbReference>
<dbReference type="PROSITE" id="PS51278">
    <property type="entry name" value="GATASE_TYPE_2"/>
    <property type="match status" value="1"/>
</dbReference>
<keyword evidence="10" id="KW-0274">FAD</keyword>
<evidence type="ECO:0000256" key="5">
    <source>
        <dbReference type="ARBA" id="ARBA00012079"/>
    </source>
</evidence>
<keyword evidence="7" id="KW-0285">Flavoprotein</keyword>
<comment type="cofactor">
    <cofactor evidence="3">
        <name>FAD</name>
        <dbReference type="ChEBI" id="CHEBI:57692"/>
    </cofactor>
</comment>
<dbReference type="RefSeq" id="WP_091568651.1">
    <property type="nucleotide sequence ID" value="NZ_FNHP01000003.1"/>
</dbReference>
<evidence type="ECO:0000256" key="16">
    <source>
        <dbReference type="ARBA" id="ARBA00023291"/>
    </source>
</evidence>
<evidence type="ECO:0000256" key="4">
    <source>
        <dbReference type="ARBA" id="ARBA00009716"/>
    </source>
</evidence>
<dbReference type="InterPro" id="IPR017932">
    <property type="entry name" value="GATase_2_dom"/>
</dbReference>
<keyword evidence="15" id="KW-0314">Glutamate biosynthesis</keyword>
<evidence type="ECO:0000256" key="3">
    <source>
        <dbReference type="ARBA" id="ARBA00001974"/>
    </source>
</evidence>
<dbReference type="CDD" id="cd02808">
    <property type="entry name" value="GltS_FMN"/>
    <property type="match status" value="1"/>
</dbReference>
<protein>
    <recommendedName>
        <fullName evidence="19">Glutamate synthase [NADPH] large chain</fullName>
        <ecNumber evidence="5">1.4.1.13</ecNumber>
    </recommendedName>
    <alternativeName>
        <fullName evidence="20">Glutamate synthase subunit alpha</fullName>
    </alternativeName>
</protein>
<dbReference type="Proteomes" id="UP000198552">
    <property type="component" value="Unassembled WGS sequence"/>
</dbReference>
<keyword evidence="23" id="KW-1185">Reference proteome</keyword>
<evidence type="ECO:0000256" key="2">
    <source>
        <dbReference type="ARBA" id="ARBA00001927"/>
    </source>
</evidence>
<evidence type="ECO:0000256" key="9">
    <source>
        <dbReference type="ARBA" id="ARBA00022723"/>
    </source>
</evidence>
<comment type="cofactor">
    <cofactor evidence="1">
        <name>FMN</name>
        <dbReference type="ChEBI" id="CHEBI:58210"/>
    </cofactor>
</comment>
<dbReference type="FunFam" id="3.20.20.70:FF:000053">
    <property type="entry name" value="Glutamate synthase large subunit"/>
    <property type="match status" value="1"/>
</dbReference>
<dbReference type="GO" id="GO:0006537">
    <property type="term" value="P:glutamate biosynthetic process"/>
    <property type="evidence" value="ECO:0007669"/>
    <property type="project" value="UniProtKB-KW"/>
</dbReference>
<evidence type="ECO:0000256" key="20">
    <source>
        <dbReference type="ARBA" id="ARBA00079921"/>
    </source>
</evidence>
<comment type="pathway">
    <text evidence="17">Amino-acid biosynthesis; L-glutamate biosynthesis via GLT pathway; L-glutamate from 2-oxoglutarate and L-glutamine (NADP(+) route): step 1/1.</text>
</comment>
<dbReference type="InterPro" id="IPR050711">
    <property type="entry name" value="ET-N_metabolism_enzyme"/>
</dbReference>
<keyword evidence="11" id="KW-0315">Glutamine amidotransferase</keyword>
<keyword evidence="6" id="KW-0028">Amino-acid biosynthesis</keyword>
<dbReference type="FunFam" id="3.60.20.10:FF:000001">
    <property type="entry name" value="Glutamate synthase, large subunit"/>
    <property type="match status" value="1"/>
</dbReference>
<dbReference type="STRING" id="1527607.SAMN05428957_103365"/>
<dbReference type="Gene3D" id="2.160.20.60">
    <property type="entry name" value="Glutamate synthase, alpha subunit, C-terminal domain"/>
    <property type="match status" value="1"/>
</dbReference>
<dbReference type="Gene3D" id="3.60.20.10">
    <property type="entry name" value="Glutamine Phosphoribosylpyrophosphate, subunit 1, domain 1"/>
    <property type="match status" value="1"/>
</dbReference>
<dbReference type="Pfam" id="PF01645">
    <property type="entry name" value="Glu_synthase"/>
    <property type="match status" value="1"/>
</dbReference>
<evidence type="ECO:0000259" key="21">
    <source>
        <dbReference type="PROSITE" id="PS51278"/>
    </source>
</evidence>
<dbReference type="InterPro" id="IPR002489">
    <property type="entry name" value="Glu_synth_asu_C"/>
</dbReference>
<evidence type="ECO:0000256" key="15">
    <source>
        <dbReference type="ARBA" id="ARBA00023164"/>
    </source>
</evidence>
<dbReference type="Gene3D" id="3.20.20.70">
    <property type="entry name" value="Aldolase class I"/>
    <property type="match status" value="2"/>
</dbReference>
<evidence type="ECO:0000256" key="8">
    <source>
        <dbReference type="ARBA" id="ARBA00022643"/>
    </source>
</evidence>
<comment type="cofactor">
    <cofactor evidence="2">
        <name>[3Fe-4S] cluster</name>
        <dbReference type="ChEBI" id="CHEBI:21137"/>
    </cofactor>
</comment>
<feature type="domain" description="Glutamine amidotransferase type-2" evidence="21">
    <location>
        <begin position="25"/>
        <end position="433"/>
    </location>
</feature>
<evidence type="ECO:0000256" key="1">
    <source>
        <dbReference type="ARBA" id="ARBA00001917"/>
    </source>
</evidence>
<evidence type="ECO:0000256" key="11">
    <source>
        <dbReference type="ARBA" id="ARBA00022962"/>
    </source>
</evidence>
<dbReference type="SUPFAM" id="SSF69336">
    <property type="entry name" value="Alpha subunit of glutamate synthase, C-terminal domain"/>
    <property type="match status" value="1"/>
</dbReference>
<evidence type="ECO:0000256" key="18">
    <source>
        <dbReference type="ARBA" id="ARBA00048151"/>
    </source>
</evidence>
<keyword evidence="12" id="KW-0560">Oxidoreductase</keyword>
<dbReference type="SUPFAM" id="SSF51395">
    <property type="entry name" value="FMN-linked oxidoreductases"/>
    <property type="match status" value="1"/>
</dbReference>
<name>A0A1G9RM78_9BURK</name>
<evidence type="ECO:0000256" key="13">
    <source>
        <dbReference type="ARBA" id="ARBA00023004"/>
    </source>
</evidence>
<evidence type="ECO:0000313" key="22">
    <source>
        <dbReference type="EMBL" id="SDM24304.1"/>
    </source>
</evidence>
<dbReference type="PANTHER" id="PTHR11938">
    <property type="entry name" value="FAD NADPH DEHYDROGENASE/OXIDOREDUCTASE"/>
    <property type="match status" value="1"/>
</dbReference>
<evidence type="ECO:0000256" key="14">
    <source>
        <dbReference type="ARBA" id="ARBA00023014"/>
    </source>
</evidence>
<gene>
    <name evidence="22" type="ORF">SAMN05428957_103365</name>
</gene>
<evidence type="ECO:0000256" key="10">
    <source>
        <dbReference type="ARBA" id="ARBA00022827"/>
    </source>
</evidence>
<evidence type="ECO:0000313" key="23">
    <source>
        <dbReference type="Proteomes" id="UP000198552"/>
    </source>
</evidence>
<evidence type="ECO:0000256" key="6">
    <source>
        <dbReference type="ARBA" id="ARBA00022605"/>
    </source>
</evidence>
<evidence type="ECO:0000256" key="19">
    <source>
        <dbReference type="ARBA" id="ARBA00072108"/>
    </source>
</evidence>
<dbReference type="CDD" id="cd00982">
    <property type="entry name" value="gltB_C"/>
    <property type="match status" value="1"/>
</dbReference>
<dbReference type="GO" id="GO:0019676">
    <property type="term" value="P:ammonia assimilation cycle"/>
    <property type="evidence" value="ECO:0007669"/>
    <property type="project" value="TreeGrafter"/>
</dbReference>
<dbReference type="CDD" id="cd00713">
    <property type="entry name" value="GltS"/>
    <property type="match status" value="1"/>
</dbReference>
<dbReference type="Pfam" id="PF04898">
    <property type="entry name" value="Glu_syn_central"/>
    <property type="match status" value="1"/>
</dbReference>
<keyword evidence="16" id="KW-0003">3Fe-4S</keyword>
<accession>A0A1G9RM78</accession>
<dbReference type="InterPro" id="IPR013785">
    <property type="entry name" value="Aldolase_TIM"/>
</dbReference>
<evidence type="ECO:0000256" key="7">
    <source>
        <dbReference type="ARBA" id="ARBA00022630"/>
    </source>
</evidence>
<dbReference type="GO" id="GO:0046872">
    <property type="term" value="F:metal ion binding"/>
    <property type="evidence" value="ECO:0007669"/>
    <property type="project" value="UniProtKB-KW"/>
</dbReference>
<evidence type="ECO:0000256" key="17">
    <source>
        <dbReference type="ARBA" id="ARBA00037898"/>
    </source>
</evidence>
<dbReference type="FunFam" id="3.20.20.70:FF:000031">
    <property type="entry name" value="Glutamate synthase 1 [NADH]"/>
    <property type="match status" value="1"/>
</dbReference>
<dbReference type="FunFam" id="2.160.20.60:FF:000001">
    <property type="entry name" value="Glutamate synthase, large subunit"/>
    <property type="match status" value="1"/>
</dbReference>
<keyword evidence="9" id="KW-0479">Metal-binding</keyword>
<organism evidence="22 23">
    <name type="scientific">Oryzisolibacter propanilivorax</name>
    <dbReference type="NCBI Taxonomy" id="1527607"/>
    <lineage>
        <taxon>Bacteria</taxon>
        <taxon>Pseudomonadati</taxon>
        <taxon>Pseudomonadota</taxon>
        <taxon>Betaproteobacteria</taxon>
        <taxon>Burkholderiales</taxon>
        <taxon>Comamonadaceae</taxon>
        <taxon>Oryzisolibacter</taxon>
    </lineage>
</organism>
<dbReference type="InterPro" id="IPR036485">
    <property type="entry name" value="Glu_synth_asu_C_sf"/>
</dbReference>
<dbReference type="EC" id="1.4.1.13" evidence="5"/>
<comment type="catalytic activity">
    <reaction evidence="18">
        <text>2 L-glutamate + NADP(+) = L-glutamine + 2-oxoglutarate + NADPH + H(+)</text>
        <dbReference type="Rhea" id="RHEA:15501"/>
        <dbReference type="ChEBI" id="CHEBI:15378"/>
        <dbReference type="ChEBI" id="CHEBI:16810"/>
        <dbReference type="ChEBI" id="CHEBI:29985"/>
        <dbReference type="ChEBI" id="CHEBI:57783"/>
        <dbReference type="ChEBI" id="CHEBI:58349"/>
        <dbReference type="ChEBI" id="CHEBI:58359"/>
        <dbReference type="EC" id="1.4.1.13"/>
    </reaction>
</comment>
<dbReference type="Pfam" id="PF00310">
    <property type="entry name" value="GATase_2"/>
    <property type="match status" value="1"/>
</dbReference>
<comment type="similarity">
    <text evidence="4">Belongs to the glutamate synthase family.</text>
</comment>
<dbReference type="OrthoDB" id="9758182at2"/>
<dbReference type="GO" id="GO:0004355">
    <property type="term" value="F:glutamate synthase (NADPH) activity"/>
    <property type="evidence" value="ECO:0007669"/>
    <property type="project" value="UniProtKB-EC"/>
</dbReference>
<dbReference type="PANTHER" id="PTHR11938:SF133">
    <property type="entry name" value="GLUTAMATE SYNTHASE (NADH)"/>
    <property type="match status" value="1"/>
</dbReference>
<evidence type="ECO:0000256" key="12">
    <source>
        <dbReference type="ARBA" id="ARBA00023002"/>
    </source>
</evidence>
<dbReference type="InterPro" id="IPR002932">
    <property type="entry name" value="Glu_synthdom"/>
</dbReference>
<reference evidence="23" key="1">
    <citation type="submission" date="2016-10" db="EMBL/GenBank/DDBJ databases">
        <authorList>
            <person name="Varghese N."/>
            <person name="Submissions S."/>
        </authorList>
    </citation>
    <scope>NUCLEOTIDE SEQUENCE [LARGE SCALE GENOMIC DNA]</scope>
    <source>
        <strain evidence="23">EPL6</strain>
    </source>
</reference>
<proteinExistence type="inferred from homology"/>
<keyword evidence="13" id="KW-0408">Iron</keyword>
<sequence length="1596" mass="173682">MTTADEIAHLQRHGLYAPGNEHDACGLGFVAHIKGDKRHDIVTGALKILENLDHRGAVGADKLMGDGAGILIQIPDRLYREEMARAGVAPDGSVGVELPPAGEYGVGMVFLPKEHASRLACQQELERAIRAEGQRLLGWRDVPVNREMPMSPAVRDKEPILRQVFIGRGSDVIVQDALERKLYVIRKTASAAIQALGLKHSKEYYVPSMSSRTVVYKGLLLAEQVGVYFLDLQDARCVSAIGLVHQRFSTNTFPEWPLAHPYRYVAHNGEINTVRGNYHWMVAREGVMASPVLGPDLAKLYPISFAGQSDTATFDNCLELLTMAGYPLAQAVMMMIPEPWEQHEAMDERRRAFYEYHAAMLEPWDGPASIVFTDGRQIGATLDRNGLRPSRYVVTDDDLVILASEAGVLPVPDSRVRTKWRLQPGKMLLIDLEQGRLIEDDELKANIVNTKPYKQWIENLRIKLDSIALPLADVDAAADAAPREALPLLERQQAFGFTQEDIKFLLAPMAQNGEEGVGSMGNDSPLAVLSDKNKPLYNYFRQMFAQVTNPPIDPIREAIVMSLVSFVGPKPNLLDINQVNPPMRLELQQPVLDGADMQRLRQIERFTHGKFKSATIDITYPLDWGREGVEAKLASLCAQAVDELRGGANILIISDRNLSATQVAIPALLALSSIHQHLVRAGLRTTTGLVVETGSVREVHHFAVLAGYGAEAVHPYLALETLADMHRELPGALSFEKASHNYIKAVGKGLAKIMSKMGVSTYMSYCGAQLFECVGLDSATVDKYFTGTASRVEGIGVFQIAEEAIRNHLAAFGDDPLLAQMLEAGGEYAWRARGEEHMWTPDAIAKLQHAARSGNFSTYKEYAQLINDQSRRHMTLRGLFEFRFDPARAIPLDQVEPAKDIVKRFATGAMSLGSISTEAHATLAVAMNRIGGKSNTGEGGEDPRRYRNELKGIPIAAGETLASVIGADRVAADIPLQAGDSLRSKIKQVASGRFGVTAEYLASSDQIQIKMAQGAKPGEGGQLPGGKVTEYIGQLRHSVPGVGLISPPPHHDIYSIEDLAQLIHDLKNVAPHADISVKLVSEVGVGTIAAGVAKCKSDHVVIAGHDGGTGASPWSSIKHAGSPWEIGLAETQQTLVLNRLRGRIRVQADGQMKTGRDVVIGALLGADEFGFATAPLVAEGCIMMRKCHLNTCPVGVATQDPVLRAKFTGKPEHVVNYFFFVAEEVRQIMAQLGVRTFDELIGRTELLDTRRGVSHWKARGLDFSRLFAQVPAAPEVARRHVEHQDHGLGRTLDVKLIERCQPAIQQAEGVRIMETVRNVNRSVGAMLSGAVTRAHPQGLPDDTIRIHFEGTGGQSFGAFLCAGITLNLTGEANDYTGKGLSGGRVIVRPSHEFRGEAAANTIVGNTVMFGATSGEAFFAGVAGERFAVRLSGAVAVVEGVGDHGCEYMTGGTVVVLGRTGRNFAAGMSGGVAYVYDEDGQFETRCNRAMVQLERIQPADEQRAGAPQGHWHRGRTDEEQLKDLLEQHSRWTGSRRARALLDHWAAARSRFVKVLPNEYKRALAEMHERQLLEDGATPAAAVPEMQAPAAATAAVAA</sequence>
<dbReference type="SUPFAM" id="SSF56235">
    <property type="entry name" value="N-terminal nucleophile aminohydrolases (Ntn hydrolases)"/>
    <property type="match status" value="1"/>
</dbReference>
<dbReference type="GO" id="GO:0051538">
    <property type="term" value="F:3 iron, 4 sulfur cluster binding"/>
    <property type="evidence" value="ECO:0007669"/>
    <property type="project" value="UniProtKB-KW"/>
</dbReference>
<keyword evidence="8" id="KW-0288">FMN</keyword>